<proteinExistence type="predicted"/>
<dbReference type="Gene3D" id="3.40.50.2000">
    <property type="entry name" value="Glycogen Phosphorylase B"/>
    <property type="match status" value="1"/>
</dbReference>
<accession>A0ABV0JTJ9</accession>
<dbReference type="InterPro" id="IPR001296">
    <property type="entry name" value="Glyco_trans_1"/>
</dbReference>
<evidence type="ECO:0000313" key="4">
    <source>
        <dbReference type="Proteomes" id="UP001442494"/>
    </source>
</evidence>
<reference evidence="3 4" key="1">
    <citation type="submission" date="2022-04" db="EMBL/GenBank/DDBJ databases">
        <title>Positive selection, recombination, and allopatry shape intraspecific diversity of widespread and dominant cyanobacteria.</title>
        <authorList>
            <person name="Wei J."/>
            <person name="Shu W."/>
            <person name="Hu C."/>
        </authorList>
    </citation>
    <scope>NUCLEOTIDE SEQUENCE [LARGE SCALE GENOMIC DNA]</scope>
    <source>
        <strain evidence="3 4">GB2-A5</strain>
    </source>
</reference>
<dbReference type="SUPFAM" id="SSF53756">
    <property type="entry name" value="UDP-Glycosyltransferase/glycogen phosphorylase"/>
    <property type="match status" value="1"/>
</dbReference>
<name>A0ABV0JTJ9_9CYAN</name>
<sequence length="404" mass="46237">MLKVVIDGTPVQPKPSGVGLYVANLIRYLYLLQNQGDIHFQLGIVYQPGMKNWLRGNLSCPKLLAEYSNLYVMPLPVRISNPLFLASPKIFQSYFEPSLNYPNVIHGTNYFVYPCKKSKKVMTLYDLTFIKYPQYINSVVKEYANRVRQCLKWTDLVITISESSKRDIVEYLEIDPSRVYVAPLASRYYPEYLSDLLAEKILAKGEEAASHVGSQPDDNENKYDFSKPYLLFVSTIEPRKNITNLIRAFNYLKQKYKIEHQLVLVGQKGWHYEPIFTEIEGSAFKSEIHHLDYLSDEMVALFYSKADAFVYPSHYEGFGLPVLEAMTLGTPVITSNTSSLPEVVGDAALLVDPNDAMGLAEAILQVISDSQFRHELIKKGKERAKMFSWERTARETLKAYNLLF</sequence>
<evidence type="ECO:0000313" key="3">
    <source>
        <dbReference type="EMBL" id="MEP0866747.1"/>
    </source>
</evidence>
<gene>
    <name evidence="3" type="ORF">NDI37_20035</name>
</gene>
<keyword evidence="4" id="KW-1185">Reference proteome</keyword>
<evidence type="ECO:0000256" key="1">
    <source>
        <dbReference type="ARBA" id="ARBA00022679"/>
    </source>
</evidence>
<feature type="domain" description="Glycosyl transferase family 1" evidence="2">
    <location>
        <begin position="226"/>
        <end position="383"/>
    </location>
</feature>
<protein>
    <submittedName>
        <fullName evidence="3">Glycosyltransferase family 4 protein</fullName>
    </submittedName>
</protein>
<dbReference type="Proteomes" id="UP001442494">
    <property type="component" value="Unassembled WGS sequence"/>
</dbReference>
<keyword evidence="1" id="KW-0808">Transferase</keyword>
<dbReference type="EMBL" id="JAMPKK010000050">
    <property type="protein sequence ID" value="MEP0866747.1"/>
    <property type="molecule type" value="Genomic_DNA"/>
</dbReference>
<comment type="caution">
    <text evidence="3">The sequence shown here is derived from an EMBL/GenBank/DDBJ whole genome shotgun (WGS) entry which is preliminary data.</text>
</comment>
<dbReference type="PANTHER" id="PTHR46401">
    <property type="entry name" value="GLYCOSYLTRANSFERASE WBBK-RELATED"/>
    <property type="match status" value="1"/>
</dbReference>
<evidence type="ECO:0000259" key="2">
    <source>
        <dbReference type="Pfam" id="PF00534"/>
    </source>
</evidence>
<dbReference type="CDD" id="cd03809">
    <property type="entry name" value="GT4_MtfB-like"/>
    <property type="match status" value="1"/>
</dbReference>
<organism evidence="3 4">
    <name type="scientific">Funiculus sociatus GB2-A5</name>
    <dbReference type="NCBI Taxonomy" id="2933946"/>
    <lineage>
        <taxon>Bacteria</taxon>
        <taxon>Bacillati</taxon>
        <taxon>Cyanobacteriota</taxon>
        <taxon>Cyanophyceae</taxon>
        <taxon>Coleofasciculales</taxon>
        <taxon>Coleofasciculaceae</taxon>
        <taxon>Funiculus</taxon>
    </lineage>
</organism>
<dbReference type="RefSeq" id="WP_190425323.1">
    <property type="nucleotide sequence ID" value="NZ_JAMPKK010000050.1"/>
</dbReference>
<dbReference type="Pfam" id="PF00534">
    <property type="entry name" value="Glycos_transf_1"/>
    <property type="match status" value="1"/>
</dbReference>
<dbReference type="PANTHER" id="PTHR46401:SF2">
    <property type="entry name" value="GLYCOSYLTRANSFERASE WBBK-RELATED"/>
    <property type="match status" value="1"/>
</dbReference>